<sequence length="121" mass="13164">MPRRKVGTVLPLEYDILEAGLHLQSRNEPVYGFSLARALRASDSSKGLTAHGTLYKALGRMAEAGLLEAVWEHPAAAEAENRPRRRLYEVTGHGAEVAQAERATVRPVRPVRGISLGPVLS</sequence>
<feature type="domain" description="Transcription regulator PadR N-terminal" evidence="1">
    <location>
        <begin position="26"/>
        <end position="98"/>
    </location>
</feature>
<dbReference type="PANTHER" id="PTHR33169:SF14">
    <property type="entry name" value="TRANSCRIPTIONAL REGULATOR RV3488"/>
    <property type="match status" value="1"/>
</dbReference>
<evidence type="ECO:0000313" key="2">
    <source>
        <dbReference type="EMBL" id="RFA13161.1"/>
    </source>
</evidence>
<dbReference type="OrthoDB" id="122286at2"/>
<dbReference type="InterPro" id="IPR052509">
    <property type="entry name" value="Metal_resp_DNA-bind_regulator"/>
</dbReference>
<comment type="caution">
    <text evidence="2">The sequence shown here is derived from an EMBL/GenBank/DDBJ whole genome shotgun (WGS) entry which is preliminary data.</text>
</comment>
<dbReference type="InterPro" id="IPR036388">
    <property type="entry name" value="WH-like_DNA-bd_sf"/>
</dbReference>
<dbReference type="EMBL" id="NBXB01000037">
    <property type="protein sequence ID" value="RFA13161.1"/>
    <property type="molecule type" value="Genomic_DNA"/>
</dbReference>
<organism evidence="2 3">
    <name type="scientific">Subtercola boreus</name>
    <dbReference type="NCBI Taxonomy" id="120213"/>
    <lineage>
        <taxon>Bacteria</taxon>
        <taxon>Bacillati</taxon>
        <taxon>Actinomycetota</taxon>
        <taxon>Actinomycetes</taxon>
        <taxon>Micrococcales</taxon>
        <taxon>Microbacteriaceae</taxon>
        <taxon>Subtercola</taxon>
    </lineage>
</organism>
<evidence type="ECO:0000313" key="3">
    <source>
        <dbReference type="Proteomes" id="UP000256541"/>
    </source>
</evidence>
<protein>
    <recommendedName>
        <fullName evidence="1">Transcription regulator PadR N-terminal domain-containing protein</fullName>
    </recommendedName>
</protein>
<dbReference type="SUPFAM" id="SSF46785">
    <property type="entry name" value="Winged helix' DNA-binding domain"/>
    <property type="match status" value="1"/>
</dbReference>
<accession>A0A3E0VTU7</accession>
<evidence type="ECO:0000259" key="1">
    <source>
        <dbReference type="Pfam" id="PF03551"/>
    </source>
</evidence>
<reference evidence="2 3" key="1">
    <citation type="submission" date="2017-04" db="EMBL/GenBank/DDBJ databases">
        <title>Comparative genome analysis of Subtercola boreus.</title>
        <authorList>
            <person name="Cho Y.-J."/>
            <person name="Cho A."/>
            <person name="Kim O.-S."/>
            <person name="Lee J.-I."/>
        </authorList>
    </citation>
    <scope>NUCLEOTIDE SEQUENCE [LARGE SCALE GENOMIC DNA]</scope>
    <source>
        <strain evidence="2 3">P27479</strain>
    </source>
</reference>
<name>A0A3E0VTU7_9MICO</name>
<dbReference type="Proteomes" id="UP000256541">
    <property type="component" value="Unassembled WGS sequence"/>
</dbReference>
<dbReference type="InterPro" id="IPR036390">
    <property type="entry name" value="WH_DNA-bd_sf"/>
</dbReference>
<proteinExistence type="predicted"/>
<gene>
    <name evidence="2" type="ORF">B7R22_14290</name>
</gene>
<dbReference type="PANTHER" id="PTHR33169">
    <property type="entry name" value="PADR-FAMILY TRANSCRIPTIONAL REGULATOR"/>
    <property type="match status" value="1"/>
</dbReference>
<dbReference type="InterPro" id="IPR005149">
    <property type="entry name" value="Tscrpt_reg_PadR_N"/>
</dbReference>
<dbReference type="Gene3D" id="1.10.10.10">
    <property type="entry name" value="Winged helix-like DNA-binding domain superfamily/Winged helix DNA-binding domain"/>
    <property type="match status" value="1"/>
</dbReference>
<dbReference type="RefSeq" id="WP_116412395.1">
    <property type="nucleotide sequence ID" value="NZ_NBXB01000037.1"/>
</dbReference>
<dbReference type="Pfam" id="PF03551">
    <property type="entry name" value="PadR"/>
    <property type="match status" value="1"/>
</dbReference>
<dbReference type="AlphaFoldDB" id="A0A3E0VTU7"/>